<dbReference type="PATRIC" id="fig|1623450.3.peg.352"/>
<dbReference type="NCBIfam" id="NF004394">
    <property type="entry name" value="PRK05751.1-5"/>
    <property type="match status" value="1"/>
</dbReference>
<evidence type="ECO:0000256" key="4">
    <source>
        <dbReference type="ARBA" id="ARBA00023010"/>
    </source>
</evidence>
<evidence type="ECO:0000313" key="8">
    <source>
        <dbReference type="EMBL" id="AKO65509.1"/>
    </source>
</evidence>
<reference evidence="8 9" key="1">
    <citation type="submission" date="2015-03" db="EMBL/GenBank/DDBJ databases">
        <title>Comparative analysis of the OM43 clade including a novel species from Red Sea uncovers genomic and metabolic diversity among marine methylotrophs.</title>
        <authorList>
            <person name="Jimenez-Infante F."/>
            <person name="Ngugi D.K."/>
            <person name="Vinu M."/>
            <person name="Alam I."/>
            <person name="Kamau A."/>
            <person name="Blom J."/>
            <person name="Bajic V.B."/>
            <person name="Stingl U."/>
        </authorList>
    </citation>
    <scope>NUCLEOTIDE SEQUENCE [LARGE SCALE GENOMIC DNA]</scope>
    <source>
        <strain evidence="8 9">MBRSH7</strain>
    </source>
</reference>
<dbReference type="OrthoDB" id="9795145at2"/>
<dbReference type="InterPro" id="IPR003708">
    <property type="entry name" value="SecB"/>
</dbReference>
<dbReference type="NCBIfam" id="NF004392">
    <property type="entry name" value="PRK05751.1-3"/>
    <property type="match status" value="1"/>
</dbReference>
<proteinExistence type="inferred from homology"/>
<feature type="compositionally biased region" description="Basic residues" evidence="7">
    <location>
        <begin position="7"/>
        <end position="16"/>
    </location>
</feature>
<dbReference type="EMBL" id="CP011002">
    <property type="protein sequence ID" value="AKO65509.1"/>
    <property type="molecule type" value="Genomic_DNA"/>
</dbReference>
<dbReference type="GO" id="GO:0051262">
    <property type="term" value="P:protein tetramerization"/>
    <property type="evidence" value="ECO:0007669"/>
    <property type="project" value="InterPro"/>
</dbReference>
<accession>A0A0H4IYC1</accession>
<name>A0A0H4IYC1_9PROT</name>
<dbReference type="GO" id="GO:0006457">
    <property type="term" value="P:protein folding"/>
    <property type="evidence" value="ECO:0007669"/>
    <property type="project" value="UniProtKB-UniRule"/>
</dbReference>
<dbReference type="PANTHER" id="PTHR36918">
    <property type="match status" value="1"/>
</dbReference>
<keyword evidence="5 6" id="KW-0143">Chaperone</keyword>
<comment type="function">
    <text evidence="6">One of the proteins required for the normal export of preproteins out of the cell cytoplasm. It is a molecular chaperone that binds to a subset of precursor proteins, maintaining them in a translocation-competent state. It also specifically binds to its receptor SecA.</text>
</comment>
<dbReference type="InterPro" id="IPR035958">
    <property type="entry name" value="SecB-like_sf"/>
</dbReference>
<dbReference type="NCBIfam" id="TIGR00809">
    <property type="entry name" value="secB"/>
    <property type="match status" value="1"/>
</dbReference>
<comment type="similarity">
    <text evidence="1 6">Belongs to the SecB family.</text>
</comment>
<dbReference type="GO" id="GO:0005737">
    <property type="term" value="C:cytoplasm"/>
    <property type="evidence" value="ECO:0007669"/>
    <property type="project" value="UniProtKB-SubCell"/>
</dbReference>
<keyword evidence="9" id="KW-1185">Reference proteome</keyword>
<feature type="region of interest" description="Disordered" evidence="7">
    <location>
        <begin position="1"/>
        <end position="26"/>
    </location>
</feature>
<protein>
    <recommendedName>
        <fullName evidence="6">Protein-export protein SecB</fullName>
    </recommendedName>
</protein>
<keyword evidence="6" id="KW-0963">Cytoplasm</keyword>
<comment type="subcellular location">
    <subcellularLocation>
        <location evidence="6">Cytoplasm</location>
    </subcellularLocation>
</comment>
<evidence type="ECO:0000313" key="9">
    <source>
        <dbReference type="Proteomes" id="UP000066549"/>
    </source>
</evidence>
<dbReference type="PRINTS" id="PR01594">
    <property type="entry name" value="SECBCHAPRONE"/>
</dbReference>
<gene>
    <name evidence="6" type="primary">secB</name>
    <name evidence="8" type="ORF">VI33_01770</name>
</gene>
<dbReference type="SUPFAM" id="SSF54611">
    <property type="entry name" value="SecB-like"/>
    <property type="match status" value="1"/>
</dbReference>
<keyword evidence="3 6" id="KW-0653">Protein transport</keyword>
<evidence type="ECO:0000256" key="7">
    <source>
        <dbReference type="SAM" id="MobiDB-lite"/>
    </source>
</evidence>
<keyword evidence="2 6" id="KW-0813">Transport</keyword>
<sequence>MAEDKKKKATKTKKSNAKGVDPSQAQQPGFAIEKLYLKDASVEVPNAPEIFTNREAPKIGIELNNTAKPLADGFYDVSLQVTVTSKQDDKVAFLVEVTQSGIFQINNIPEEGLEMVLAITCPNILFPYAREAVSDMVTKSGFQPVLLNPINFENLYLQQKQQQAQEQNKND</sequence>
<dbReference type="Proteomes" id="UP000066549">
    <property type="component" value="Chromosome"/>
</dbReference>
<evidence type="ECO:0000256" key="6">
    <source>
        <dbReference type="HAMAP-Rule" id="MF_00821"/>
    </source>
</evidence>
<dbReference type="HAMAP" id="MF_00821">
    <property type="entry name" value="SecB"/>
    <property type="match status" value="1"/>
</dbReference>
<keyword evidence="4 6" id="KW-0811">Translocation</keyword>
<dbReference type="PANTHER" id="PTHR36918:SF1">
    <property type="entry name" value="PROTEIN-EXPORT PROTEIN SECB"/>
    <property type="match status" value="1"/>
</dbReference>
<evidence type="ECO:0000256" key="3">
    <source>
        <dbReference type="ARBA" id="ARBA00022927"/>
    </source>
</evidence>
<dbReference type="Pfam" id="PF02556">
    <property type="entry name" value="SecB"/>
    <property type="match status" value="1"/>
</dbReference>
<dbReference type="NCBIfam" id="NF004393">
    <property type="entry name" value="PRK05751.1-4"/>
    <property type="match status" value="1"/>
</dbReference>
<dbReference type="GO" id="GO:0051082">
    <property type="term" value="F:unfolded protein binding"/>
    <property type="evidence" value="ECO:0007669"/>
    <property type="project" value="InterPro"/>
</dbReference>
<evidence type="ECO:0000256" key="1">
    <source>
        <dbReference type="ARBA" id="ARBA00009990"/>
    </source>
</evidence>
<dbReference type="GO" id="GO:0015031">
    <property type="term" value="P:protein transport"/>
    <property type="evidence" value="ECO:0007669"/>
    <property type="project" value="UniProtKB-UniRule"/>
</dbReference>
<organism evidence="8 9">
    <name type="scientific">Methylophilales bacterium MBRS-H7</name>
    <dbReference type="NCBI Taxonomy" id="1623450"/>
    <lineage>
        <taxon>Bacteria</taxon>
        <taxon>Pseudomonadati</taxon>
        <taxon>Pseudomonadota</taxon>
        <taxon>Betaproteobacteria</taxon>
        <taxon>Nitrosomonadales</taxon>
        <taxon>OM43 clade</taxon>
    </lineage>
</organism>
<dbReference type="Gene3D" id="3.10.420.10">
    <property type="entry name" value="SecB-like"/>
    <property type="match status" value="1"/>
</dbReference>
<comment type="subunit">
    <text evidence="6">Homotetramer, a dimer of dimers. One homotetramer interacts with 1 SecA dimer.</text>
</comment>
<evidence type="ECO:0000256" key="5">
    <source>
        <dbReference type="ARBA" id="ARBA00023186"/>
    </source>
</evidence>
<dbReference type="AlphaFoldDB" id="A0A0H4IYC1"/>
<evidence type="ECO:0000256" key="2">
    <source>
        <dbReference type="ARBA" id="ARBA00022448"/>
    </source>
</evidence>